<evidence type="ECO:0008006" key="5">
    <source>
        <dbReference type="Google" id="ProtNLM"/>
    </source>
</evidence>
<evidence type="ECO:0000256" key="2">
    <source>
        <dbReference type="SAM" id="Phobius"/>
    </source>
</evidence>
<feature type="compositionally biased region" description="Gly residues" evidence="1">
    <location>
        <begin position="28"/>
        <end position="40"/>
    </location>
</feature>
<feature type="transmembrane region" description="Helical" evidence="2">
    <location>
        <begin position="144"/>
        <end position="162"/>
    </location>
</feature>
<gene>
    <name evidence="3" type="ORF">GCM10022288_00840</name>
</gene>
<feature type="transmembrane region" description="Helical" evidence="2">
    <location>
        <begin position="106"/>
        <end position="132"/>
    </location>
</feature>
<feature type="compositionally biased region" description="Pro residues" evidence="1">
    <location>
        <begin position="1"/>
        <end position="27"/>
    </location>
</feature>
<dbReference type="PANTHER" id="PTHR34980:SF2">
    <property type="entry name" value="INNER MEMBRANE PROTEIN YHAH-RELATED"/>
    <property type="match status" value="1"/>
</dbReference>
<name>A0ABP8AEW9_9MICO</name>
<dbReference type="EMBL" id="BAABBX010000001">
    <property type="protein sequence ID" value="GAA4182658.1"/>
    <property type="molecule type" value="Genomic_DNA"/>
</dbReference>
<keyword evidence="4" id="KW-1185">Reference proteome</keyword>
<reference evidence="4" key="1">
    <citation type="journal article" date="2019" name="Int. J. Syst. Evol. Microbiol.">
        <title>The Global Catalogue of Microorganisms (GCM) 10K type strain sequencing project: providing services to taxonomists for standard genome sequencing and annotation.</title>
        <authorList>
            <consortium name="The Broad Institute Genomics Platform"/>
            <consortium name="The Broad Institute Genome Sequencing Center for Infectious Disease"/>
            <person name="Wu L."/>
            <person name="Ma J."/>
        </authorList>
    </citation>
    <scope>NUCLEOTIDE SEQUENCE [LARGE SCALE GENOMIC DNA]</scope>
    <source>
        <strain evidence="4">JCM 17593</strain>
    </source>
</reference>
<feature type="transmembrane region" description="Helical" evidence="2">
    <location>
        <begin position="77"/>
        <end position="94"/>
    </location>
</feature>
<dbReference type="PANTHER" id="PTHR34980">
    <property type="entry name" value="INNER MEMBRANE PROTEIN-RELATED-RELATED"/>
    <property type="match status" value="1"/>
</dbReference>
<organism evidence="3 4">
    <name type="scientific">Gryllotalpicola kribbensis</name>
    <dbReference type="NCBI Taxonomy" id="993084"/>
    <lineage>
        <taxon>Bacteria</taxon>
        <taxon>Bacillati</taxon>
        <taxon>Actinomycetota</taxon>
        <taxon>Actinomycetes</taxon>
        <taxon>Micrococcales</taxon>
        <taxon>Microbacteriaceae</taxon>
        <taxon>Gryllotalpicola</taxon>
    </lineage>
</organism>
<dbReference type="InterPro" id="IPR008523">
    <property type="entry name" value="DUF805"/>
</dbReference>
<evidence type="ECO:0000256" key="1">
    <source>
        <dbReference type="SAM" id="MobiDB-lite"/>
    </source>
</evidence>
<keyword evidence="2" id="KW-1133">Transmembrane helix</keyword>
<dbReference type="Proteomes" id="UP001500213">
    <property type="component" value="Unassembled WGS sequence"/>
</dbReference>
<evidence type="ECO:0000313" key="3">
    <source>
        <dbReference type="EMBL" id="GAA4182658.1"/>
    </source>
</evidence>
<keyword evidence="2" id="KW-0472">Membrane</keyword>
<accession>A0ABP8AEW9</accession>
<dbReference type="RefSeq" id="WP_344772645.1">
    <property type="nucleotide sequence ID" value="NZ_BAABBX010000001.1"/>
</dbReference>
<sequence length="174" mass="19055">MSDVPPPPPAPPTPPGPPTPPPPPPPGYGYGPSGAAGAAGGEPTLDQPYYGAPLPVAIRRFFTKYATFSGRASRAEFWWWALVSWVINAVLSTFQNHRTADGSLTGLSITFSTIAALWGLAILIPWLALWFRRLHDANHSGWNLFWWFLPIIGWIILLVFAIQGPRPEGARFDK</sequence>
<keyword evidence="2" id="KW-0812">Transmembrane</keyword>
<feature type="region of interest" description="Disordered" evidence="1">
    <location>
        <begin position="1"/>
        <end position="42"/>
    </location>
</feature>
<comment type="caution">
    <text evidence="3">The sequence shown here is derived from an EMBL/GenBank/DDBJ whole genome shotgun (WGS) entry which is preliminary data.</text>
</comment>
<dbReference type="SUPFAM" id="SSF101447">
    <property type="entry name" value="Formin homology 2 domain (FH2 domain)"/>
    <property type="match status" value="1"/>
</dbReference>
<evidence type="ECO:0000313" key="4">
    <source>
        <dbReference type="Proteomes" id="UP001500213"/>
    </source>
</evidence>
<dbReference type="Pfam" id="PF05656">
    <property type="entry name" value="DUF805"/>
    <property type="match status" value="1"/>
</dbReference>
<protein>
    <recommendedName>
        <fullName evidence="5">DUF805 domain-containing protein</fullName>
    </recommendedName>
</protein>
<proteinExistence type="predicted"/>